<feature type="transmembrane region" description="Helical" evidence="7">
    <location>
        <begin position="101"/>
        <end position="121"/>
    </location>
</feature>
<evidence type="ECO:0000256" key="2">
    <source>
        <dbReference type="ARBA" id="ARBA00022475"/>
    </source>
</evidence>
<dbReference type="PANTHER" id="PTHR30485">
    <property type="entry name" value="NI/FE-HYDROGENASE 1 B-TYPE CYTOCHROME SUBUNIT"/>
    <property type="match status" value="1"/>
</dbReference>
<dbReference type="GO" id="GO:0022904">
    <property type="term" value="P:respiratory electron transport chain"/>
    <property type="evidence" value="ECO:0007669"/>
    <property type="project" value="InterPro"/>
</dbReference>
<dbReference type="GO" id="GO:0009055">
    <property type="term" value="F:electron transfer activity"/>
    <property type="evidence" value="ECO:0007669"/>
    <property type="project" value="InterPro"/>
</dbReference>
<dbReference type="PANTHER" id="PTHR30485:SF2">
    <property type="entry name" value="BLL0597 PROTEIN"/>
    <property type="match status" value="1"/>
</dbReference>
<dbReference type="EMBL" id="CP072748">
    <property type="protein sequence ID" value="QTX12605.1"/>
    <property type="molecule type" value="Genomic_DNA"/>
</dbReference>
<dbReference type="Pfam" id="PF01292">
    <property type="entry name" value="Ni_hydr_CYTB"/>
    <property type="match status" value="1"/>
</dbReference>
<keyword evidence="2" id="KW-1003">Cell membrane</keyword>
<proteinExistence type="predicted"/>
<evidence type="ECO:0000256" key="7">
    <source>
        <dbReference type="SAM" id="Phobius"/>
    </source>
</evidence>
<dbReference type="AlphaFoldDB" id="A0A8B0SN74"/>
<keyword evidence="5 7" id="KW-0472">Membrane</keyword>
<evidence type="ECO:0000256" key="6">
    <source>
        <dbReference type="SAM" id="MobiDB-lite"/>
    </source>
</evidence>
<evidence type="ECO:0000313" key="10">
    <source>
        <dbReference type="EMBL" id="QTX12605.1"/>
    </source>
</evidence>
<keyword evidence="11" id="KW-1185">Reference proteome</keyword>
<gene>
    <name evidence="10" type="ORF">J1836_009890</name>
    <name evidence="9" type="ORF">J1836_14510</name>
</gene>
<reference evidence="9 11" key="1">
    <citation type="submission" date="2021-03" db="EMBL/GenBank/DDBJ databases">
        <title>Draft genome and methylome analysis of Thiotrix fructosivoruns ATCC 49748.</title>
        <authorList>
            <person name="Fomenkov A."/>
            <person name="Grabovich M.Y."/>
            <person name="Roberts R.J."/>
        </authorList>
    </citation>
    <scope>NUCLEOTIDE SEQUENCE [LARGE SCALE GENOMIC DNA]</scope>
    <source>
        <strain evidence="9 11">ATCC 49748</strain>
    </source>
</reference>
<evidence type="ECO:0000256" key="5">
    <source>
        <dbReference type="ARBA" id="ARBA00023136"/>
    </source>
</evidence>
<dbReference type="RefSeq" id="WP_207251874.1">
    <property type="nucleotide sequence ID" value="NZ_JAFMPM010000008.1"/>
</dbReference>
<reference evidence="10" key="2">
    <citation type="submission" date="2021-04" db="EMBL/GenBank/DDBJ databases">
        <title>Complete Genome and methylome analysis of Thiothrix fructosivorans ATCC 49748.</title>
        <authorList>
            <person name="Fomenkov A."/>
            <person name="Sun L."/>
            <person name="Vincze T."/>
            <person name="Grabovich M.Y."/>
            <person name="Roberts R.J."/>
        </authorList>
    </citation>
    <scope>NUCLEOTIDE SEQUENCE</scope>
    <source>
        <strain evidence="10">ATCC 49748</strain>
    </source>
</reference>
<evidence type="ECO:0000313" key="11">
    <source>
        <dbReference type="Proteomes" id="UP000664466"/>
    </source>
</evidence>
<dbReference type="GO" id="GO:0005886">
    <property type="term" value="C:plasma membrane"/>
    <property type="evidence" value="ECO:0007669"/>
    <property type="project" value="UniProtKB-SubCell"/>
</dbReference>
<evidence type="ECO:0000256" key="3">
    <source>
        <dbReference type="ARBA" id="ARBA00022692"/>
    </source>
</evidence>
<feature type="transmembrane region" description="Helical" evidence="7">
    <location>
        <begin position="141"/>
        <end position="165"/>
    </location>
</feature>
<feature type="transmembrane region" description="Helical" evidence="7">
    <location>
        <begin position="9"/>
        <end position="30"/>
    </location>
</feature>
<sequence>MKNSTHEIVVWDVFVRLFHWSVATLFLLDFWVLEAGDPPHNWSGYAIGFLLLGRVVWGFTGNHNARFSSFFPTPARIRQHLAEMRSGTVDPAEGHNPLGGAMVLFLMSMLAAVVITGWLLTWDQFWGEGWLEDLHELFATITMWAVVVHVSAVVVMGNVLGIQLIRAMITGKRSRQNGGKQGNNLGTDASLKQGK</sequence>
<evidence type="ECO:0000256" key="1">
    <source>
        <dbReference type="ARBA" id="ARBA00004651"/>
    </source>
</evidence>
<dbReference type="GO" id="GO:0020037">
    <property type="term" value="F:heme binding"/>
    <property type="evidence" value="ECO:0007669"/>
    <property type="project" value="TreeGrafter"/>
</dbReference>
<dbReference type="InterPro" id="IPR011577">
    <property type="entry name" value="Cyt_b561_bac/Ni-Hgenase"/>
</dbReference>
<feature type="compositionally biased region" description="Polar residues" evidence="6">
    <location>
        <begin position="176"/>
        <end position="187"/>
    </location>
</feature>
<dbReference type="EMBL" id="JAFMPM010000008">
    <property type="protein sequence ID" value="MBO0614120.1"/>
    <property type="molecule type" value="Genomic_DNA"/>
</dbReference>
<feature type="domain" description="Cytochrome b561 bacterial/Ni-hydrogenase" evidence="8">
    <location>
        <begin position="10"/>
        <end position="171"/>
    </location>
</feature>
<protein>
    <submittedName>
        <fullName evidence="10">Cytochrome b/b6 domain-containing protein</fullName>
    </submittedName>
</protein>
<keyword evidence="3 7" id="KW-0812">Transmembrane</keyword>
<accession>A0A8B0SN74</accession>
<dbReference type="Proteomes" id="UP000664466">
    <property type="component" value="Unassembled WGS sequence"/>
</dbReference>
<keyword evidence="4 7" id="KW-1133">Transmembrane helix</keyword>
<dbReference type="InterPro" id="IPR016174">
    <property type="entry name" value="Di-haem_cyt_TM"/>
</dbReference>
<dbReference type="Gene3D" id="1.20.950.20">
    <property type="entry name" value="Transmembrane di-heme cytochromes, Chain C"/>
    <property type="match status" value="1"/>
</dbReference>
<feature type="region of interest" description="Disordered" evidence="6">
    <location>
        <begin position="174"/>
        <end position="195"/>
    </location>
</feature>
<comment type="subcellular location">
    <subcellularLocation>
        <location evidence="1">Cell membrane</location>
        <topology evidence="1">Multi-pass membrane protein</topology>
    </subcellularLocation>
</comment>
<evidence type="ECO:0000256" key="4">
    <source>
        <dbReference type="ARBA" id="ARBA00022989"/>
    </source>
</evidence>
<dbReference type="InterPro" id="IPR051542">
    <property type="entry name" value="Hydrogenase_cytochrome"/>
</dbReference>
<evidence type="ECO:0000259" key="8">
    <source>
        <dbReference type="Pfam" id="PF01292"/>
    </source>
</evidence>
<dbReference type="SUPFAM" id="SSF81342">
    <property type="entry name" value="Transmembrane di-heme cytochromes"/>
    <property type="match status" value="1"/>
</dbReference>
<organism evidence="10">
    <name type="scientific">Thiothrix fructosivorans</name>
    <dbReference type="NCBI Taxonomy" id="111770"/>
    <lineage>
        <taxon>Bacteria</taxon>
        <taxon>Pseudomonadati</taxon>
        <taxon>Pseudomonadota</taxon>
        <taxon>Gammaproteobacteria</taxon>
        <taxon>Thiotrichales</taxon>
        <taxon>Thiotrichaceae</taxon>
        <taxon>Thiothrix</taxon>
    </lineage>
</organism>
<evidence type="ECO:0000313" key="9">
    <source>
        <dbReference type="EMBL" id="MBO0614120.1"/>
    </source>
</evidence>
<feature type="transmembrane region" description="Helical" evidence="7">
    <location>
        <begin position="42"/>
        <end position="60"/>
    </location>
</feature>
<name>A0A8B0SN74_9GAMM</name>